<dbReference type="Proteomes" id="UP000058074">
    <property type="component" value="Chromosome"/>
</dbReference>
<keyword evidence="5 6" id="KW-0472">Membrane</keyword>
<protein>
    <recommendedName>
        <fullName evidence="7">Major facilitator superfamily (MFS) profile domain-containing protein</fullName>
    </recommendedName>
</protein>
<dbReference type="KEGG" id="smag:AN936_12105"/>
<feature type="transmembrane region" description="Helical" evidence="6">
    <location>
        <begin position="334"/>
        <end position="356"/>
    </location>
</feature>
<feature type="transmembrane region" description="Helical" evidence="6">
    <location>
        <begin position="368"/>
        <end position="391"/>
    </location>
</feature>
<dbReference type="Pfam" id="PF07690">
    <property type="entry name" value="MFS_1"/>
    <property type="match status" value="1"/>
</dbReference>
<feature type="transmembrane region" description="Helical" evidence="6">
    <location>
        <begin position="184"/>
        <end position="204"/>
    </location>
</feature>
<keyword evidence="4 6" id="KW-1133">Transmembrane helix</keyword>
<keyword evidence="3 6" id="KW-0812">Transmembrane</keyword>
<dbReference type="EMBL" id="CP012700">
    <property type="protein sequence ID" value="ALH81082.1"/>
    <property type="molecule type" value="Genomic_DNA"/>
</dbReference>
<evidence type="ECO:0000313" key="9">
    <source>
        <dbReference type="Proteomes" id="UP000058074"/>
    </source>
</evidence>
<evidence type="ECO:0000313" key="8">
    <source>
        <dbReference type="EMBL" id="ALH81082.1"/>
    </source>
</evidence>
<proteinExistence type="predicted"/>
<feature type="transmembrane region" description="Helical" evidence="6">
    <location>
        <begin position="403"/>
        <end position="421"/>
    </location>
</feature>
<evidence type="ECO:0000256" key="3">
    <source>
        <dbReference type="ARBA" id="ARBA00022692"/>
    </source>
</evidence>
<reference evidence="8 9" key="1">
    <citation type="journal article" date="2015" name="Genome Announc.">
        <title>Complete Genome Sequence of Polypropylene Glycol- and Polyethylene Glycol-Degrading Sphingopyxis macrogoltabida Strain EY-1.</title>
        <authorList>
            <person name="Ohtsubo Y."/>
            <person name="Nagata Y."/>
            <person name="Numata M."/>
            <person name="Tsuchikane K."/>
            <person name="Hosoyama A."/>
            <person name="Yamazoe A."/>
            <person name="Tsuda M."/>
            <person name="Fujita N."/>
            <person name="Kawai F."/>
        </authorList>
    </citation>
    <scope>NUCLEOTIDE SEQUENCE [LARGE SCALE GENOMIC DNA]</scope>
    <source>
        <strain evidence="8 9">EY-1</strain>
    </source>
</reference>
<feature type="transmembrane region" description="Helical" evidence="6">
    <location>
        <begin position="274"/>
        <end position="296"/>
    </location>
</feature>
<dbReference type="PANTHER" id="PTHR23505:SF79">
    <property type="entry name" value="PROTEIN SPINSTER"/>
    <property type="match status" value="1"/>
</dbReference>
<gene>
    <name evidence="8" type="ORF">AN936_12105</name>
</gene>
<dbReference type="InterPro" id="IPR036259">
    <property type="entry name" value="MFS_trans_sf"/>
</dbReference>
<dbReference type="PROSITE" id="PS50850">
    <property type="entry name" value="MFS"/>
    <property type="match status" value="1"/>
</dbReference>
<feature type="transmembrane region" description="Helical" evidence="6">
    <location>
        <begin position="308"/>
        <end position="328"/>
    </location>
</feature>
<feature type="transmembrane region" description="Helical" evidence="6">
    <location>
        <begin position="94"/>
        <end position="115"/>
    </location>
</feature>
<evidence type="ECO:0000259" key="7">
    <source>
        <dbReference type="PROSITE" id="PS50850"/>
    </source>
</evidence>
<evidence type="ECO:0000256" key="1">
    <source>
        <dbReference type="ARBA" id="ARBA00004141"/>
    </source>
</evidence>
<evidence type="ECO:0000256" key="2">
    <source>
        <dbReference type="ARBA" id="ARBA00022448"/>
    </source>
</evidence>
<dbReference type="GO" id="GO:0016020">
    <property type="term" value="C:membrane"/>
    <property type="evidence" value="ECO:0007669"/>
    <property type="project" value="UniProtKB-SubCell"/>
</dbReference>
<feature type="transmembrane region" description="Helical" evidence="6">
    <location>
        <begin position="155"/>
        <end position="178"/>
    </location>
</feature>
<dbReference type="CDD" id="cd17328">
    <property type="entry name" value="MFS_spinster_like"/>
    <property type="match status" value="1"/>
</dbReference>
<feature type="transmembrane region" description="Helical" evidence="6">
    <location>
        <begin position="67"/>
        <end position="87"/>
    </location>
</feature>
<evidence type="ECO:0000256" key="6">
    <source>
        <dbReference type="SAM" id="Phobius"/>
    </source>
</evidence>
<dbReference type="PATRIC" id="fig|33050.5.peg.2501"/>
<feature type="domain" description="Major facilitator superfamily (MFS) profile" evidence="7">
    <location>
        <begin position="29"/>
        <end position="435"/>
    </location>
</feature>
<dbReference type="InterPro" id="IPR044770">
    <property type="entry name" value="MFS_spinster-like"/>
</dbReference>
<dbReference type="InterPro" id="IPR020846">
    <property type="entry name" value="MFS_dom"/>
</dbReference>
<evidence type="ECO:0000256" key="4">
    <source>
        <dbReference type="ARBA" id="ARBA00022989"/>
    </source>
</evidence>
<accession>A0A0N9UY07</accession>
<dbReference type="PANTHER" id="PTHR23505">
    <property type="entry name" value="SPINSTER"/>
    <property type="match status" value="1"/>
</dbReference>
<dbReference type="SUPFAM" id="SSF103473">
    <property type="entry name" value="MFS general substrate transporter"/>
    <property type="match status" value="1"/>
</dbReference>
<dbReference type="GO" id="GO:0022857">
    <property type="term" value="F:transmembrane transporter activity"/>
    <property type="evidence" value="ECO:0007669"/>
    <property type="project" value="InterPro"/>
</dbReference>
<name>A0A0N9UY07_SPHMC</name>
<dbReference type="Gene3D" id="1.20.1250.20">
    <property type="entry name" value="MFS general substrate transporter like domains"/>
    <property type="match status" value="1"/>
</dbReference>
<keyword evidence="2" id="KW-0813">Transport</keyword>
<comment type="subcellular location">
    <subcellularLocation>
        <location evidence="1">Membrane</location>
        <topology evidence="1">Multi-pass membrane protein</topology>
    </subcellularLocation>
</comment>
<dbReference type="AlphaFoldDB" id="A0A0N9UY07"/>
<evidence type="ECO:0000256" key="5">
    <source>
        <dbReference type="ARBA" id="ARBA00023136"/>
    </source>
</evidence>
<feature type="transmembrane region" description="Helical" evidence="6">
    <location>
        <begin position="240"/>
        <end position="262"/>
    </location>
</feature>
<sequence length="435" mass="46242">MGRVMTEATALNAGAAASDSGHALRRNVALAMLFVVGTINFVDRQLLSVLVEPIRAEMDFSDTQFGLLTGLAFALFYAAMGVPVAMVADRWNRVKLIGIACVVWSGFTAACGMVSNFWQLALMRFGVGAGEAGGTAPSLSVIADYYPPAQRPLAIGLFTCNGPFGVFVGATFGAWAAANIGWRNAFIVIGIVGILVAPLLIWLVREPARGAMDTHKPADEALPFSQSLAMFWRRPSLRMVMIGSGLAAFVSYGMLNWIPAFLMRTQKMPLEAMATYFGPAAGITFGIGILGGGWLVSHRAKISARAYGTIPALATLVLIPTFIAALLVDSWQLSLALMLIPMAACTAYVAPALALVQNLTPPRSRATAAAVLMLMFNIVGLGLGPLFAGIVSDALKPAHDVDSLRWALMALMPFAAAAGIAQYRMTRYLEKDFAE</sequence>
<organism evidence="8 9">
    <name type="scientific">Sphingopyxis macrogoltabida</name>
    <name type="common">Sphingomonas macrogoltabidus</name>
    <dbReference type="NCBI Taxonomy" id="33050"/>
    <lineage>
        <taxon>Bacteria</taxon>
        <taxon>Pseudomonadati</taxon>
        <taxon>Pseudomonadota</taxon>
        <taxon>Alphaproteobacteria</taxon>
        <taxon>Sphingomonadales</taxon>
        <taxon>Sphingomonadaceae</taxon>
        <taxon>Sphingopyxis</taxon>
    </lineage>
</organism>
<dbReference type="InterPro" id="IPR011701">
    <property type="entry name" value="MFS"/>
</dbReference>